<sequence>MSKYLNGIDISSYQGNIDLSKIPSDFVIIKATEGKSYVNPYCDSRYQLAKKASKLLGVYHYAKNLDAHAEAEFFFKNVKGYIGESILFLDYEENISANSPTWCRMFLDHLKELTGGHKGMLYTYEGMLNKQNWQMVKDGDYGLWYANYGTNQLIQGFKQPSAPSVKFWGTPAIYQYNSQTHLPGYNGNLDANMFYGDRNAWLAYATVESKQLSVNDTTNNQKSHDNLVIESPIQKSGGQQAKLEVMKEAVPGILSVKGWQGPGNHRYGYIFLMDSQTGKELARVATPGIVRDDVNEYLDVAMGLKYGMQGEFDVRNFVGKDVYVMFRRTNDPTGNTNSGYQDFRFENLSLTNVGKNRSPL</sequence>
<dbReference type="PANTHER" id="PTHR34135:SF2">
    <property type="entry name" value="LYSOZYME"/>
    <property type="match status" value="1"/>
</dbReference>
<dbReference type="InterPro" id="IPR018077">
    <property type="entry name" value="Glyco_hydro_fam25_subgr"/>
</dbReference>
<name>A0A2C9XR16_9ENTE</name>
<comment type="similarity">
    <text evidence="1">Belongs to the glycosyl hydrolase 25 family.</text>
</comment>
<comment type="caution">
    <text evidence="4">The sequence shown here is derived from an EMBL/GenBank/DDBJ whole genome shotgun (WGS) entry which is preliminary data.</text>
</comment>
<dbReference type="RefSeq" id="WP_179190535.1">
    <property type="nucleotide sequence ID" value="NZ_NGMO01000001.1"/>
</dbReference>
<dbReference type="GO" id="GO:0003796">
    <property type="term" value="F:lysozyme activity"/>
    <property type="evidence" value="ECO:0007669"/>
    <property type="project" value="InterPro"/>
</dbReference>
<dbReference type="SMART" id="SM00641">
    <property type="entry name" value="Glyco_25"/>
    <property type="match status" value="1"/>
</dbReference>
<gene>
    <name evidence="4" type="ORF">A5844_000863</name>
</gene>
<dbReference type="STRING" id="1987383.A5844_000863"/>
<dbReference type="GO" id="GO:0016998">
    <property type="term" value="P:cell wall macromolecule catabolic process"/>
    <property type="evidence" value="ECO:0007669"/>
    <property type="project" value="InterPro"/>
</dbReference>
<dbReference type="Proteomes" id="UP000194933">
    <property type="component" value="Unassembled WGS sequence"/>
</dbReference>
<dbReference type="GO" id="GO:0009253">
    <property type="term" value="P:peptidoglycan catabolic process"/>
    <property type="evidence" value="ECO:0007669"/>
    <property type="project" value="InterPro"/>
</dbReference>
<keyword evidence="2" id="KW-0378">Hydrolase</keyword>
<dbReference type="EMBL" id="NGMO01000001">
    <property type="protein sequence ID" value="OTP12630.1"/>
    <property type="molecule type" value="Genomic_DNA"/>
</dbReference>
<proteinExistence type="inferred from homology"/>
<dbReference type="InterPro" id="IPR002053">
    <property type="entry name" value="Glyco_hydro_25"/>
</dbReference>
<dbReference type="GO" id="GO:0016052">
    <property type="term" value="P:carbohydrate catabolic process"/>
    <property type="evidence" value="ECO:0007669"/>
    <property type="project" value="TreeGrafter"/>
</dbReference>
<evidence type="ECO:0008006" key="6">
    <source>
        <dbReference type="Google" id="ProtNLM"/>
    </source>
</evidence>
<reference evidence="4 5" key="1">
    <citation type="submission" date="2017-05" db="EMBL/GenBank/DDBJ databases">
        <title>The Genome Sequence of Enterococcus sp. 10A9_DIV0425.</title>
        <authorList>
            <consortium name="The Broad Institute Genomics Platform"/>
            <consortium name="The Broad Institute Genomic Center for Infectious Diseases"/>
            <person name="Earl A."/>
            <person name="Manson A."/>
            <person name="Schwartman J."/>
            <person name="Gilmore M."/>
            <person name="Abouelleil A."/>
            <person name="Cao P."/>
            <person name="Chapman S."/>
            <person name="Cusick C."/>
            <person name="Shea T."/>
            <person name="Young S."/>
            <person name="Neafsey D."/>
            <person name="Nusbaum C."/>
            <person name="Birren B."/>
        </authorList>
    </citation>
    <scope>NUCLEOTIDE SEQUENCE [LARGE SCALE GENOMIC DNA]</scope>
    <source>
        <strain evidence="4 5">10A9_DIV0425</strain>
    </source>
</reference>
<evidence type="ECO:0000313" key="5">
    <source>
        <dbReference type="Proteomes" id="UP000194933"/>
    </source>
</evidence>
<dbReference type="InterPro" id="IPR017853">
    <property type="entry name" value="GH"/>
</dbReference>
<dbReference type="SUPFAM" id="SSF51445">
    <property type="entry name" value="(Trans)glycosidases"/>
    <property type="match status" value="1"/>
</dbReference>
<evidence type="ECO:0000256" key="2">
    <source>
        <dbReference type="ARBA" id="ARBA00022801"/>
    </source>
</evidence>
<organism evidence="4 5">
    <name type="scientific">Candidatus Enterococcus wittei</name>
    <dbReference type="NCBI Taxonomy" id="1987383"/>
    <lineage>
        <taxon>Bacteria</taxon>
        <taxon>Bacillati</taxon>
        <taxon>Bacillota</taxon>
        <taxon>Bacilli</taxon>
        <taxon>Lactobacillales</taxon>
        <taxon>Enterococcaceae</taxon>
        <taxon>Enterococcus</taxon>
    </lineage>
</organism>
<evidence type="ECO:0000256" key="3">
    <source>
        <dbReference type="ARBA" id="ARBA00023295"/>
    </source>
</evidence>
<keyword evidence="5" id="KW-1185">Reference proteome</keyword>
<evidence type="ECO:0000256" key="1">
    <source>
        <dbReference type="ARBA" id="ARBA00010646"/>
    </source>
</evidence>
<evidence type="ECO:0000313" key="4">
    <source>
        <dbReference type="EMBL" id="OTP12630.1"/>
    </source>
</evidence>
<keyword evidence="3" id="KW-0326">Glycosidase</keyword>
<protein>
    <recommendedName>
        <fullName evidence="6">Lysozyme</fullName>
    </recommendedName>
</protein>
<accession>A0A2C9XR16</accession>
<dbReference type="AlphaFoldDB" id="A0A2C9XR16"/>
<dbReference type="Gene3D" id="3.20.20.80">
    <property type="entry name" value="Glycosidases"/>
    <property type="match status" value="1"/>
</dbReference>
<dbReference type="Pfam" id="PF01183">
    <property type="entry name" value="Glyco_hydro_25"/>
    <property type="match status" value="1"/>
</dbReference>
<dbReference type="PROSITE" id="PS51904">
    <property type="entry name" value="GLYCOSYL_HYDROL_F25_2"/>
    <property type="match status" value="1"/>
</dbReference>
<dbReference type="PANTHER" id="PTHR34135">
    <property type="entry name" value="LYSOZYME"/>
    <property type="match status" value="1"/>
</dbReference>